<keyword evidence="9" id="KW-1185">Reference proteome</keyword>
<evidence type="ECO:0000256" key="2">
    <source>
        <dbReference type="ARBA" id="ARBA00009310"/>
    </source>
</evidence>
<dbReference type="PANTHER" id="PTHR21347">
    <property type="entry name" value="CLEFT LIP AND PALATE ASSOCIATED TRANSMEMBRANE PROTEIN-RELATED"/>
    <property type="match status" value="1"/>
</dbReference>
<dbReference type="GO" id="GO:0016020">
    <property type="term" value="C:membrane"/>
    <property type="evidence" value="ECO:0007669"/>
    <property type="project" value="UniProtKB-SubCell"/>
</dbReference>
<dbReference type="AlphaFoldDB" id="A0AAV0XHC0"/>
<feature type="transmembrane region" description="Helical" evidence="7">
    <location>
        <begin position="342"/>
        <end position="362"/>
    </location>
</feature>
<organism evidence="8 9">
    <name type="scientific">Macrosiphum euphorbiae</name>
    <name type="common">potato aphid</name>
    <dbReference type="NCBI Taxonomy" id="13131"/>
    <lineage>
        <taxon>Eukaryota</taxon>
        <taxon>Metazoa</taxon>
        <taxon>Ecdysozoa</taxon>
        <taxon>Arthropoda</taxon>
        <taxon>Hexapoda</taxon>
        <taxon>Insecta</taxon>
        <taxon>Pterygota</taxon>
        <taxon>Neoptera</taxon>
        <taxon>Paraneoptera</taxon>
        <taxon>Hemiptera</taxon>
        <taxon>Sternorrhyncha</taxon>
        <taxon>Aphidomorpha</taxon>
        <taxon>Aphidoidea</taxon>
        <taxon>Aphididae</taxon>
        <taxon>Macrosiphini</taxon>
        <taxon>Macrosiphum</taxon>
    </lineage>
</organism>
<dbReference type="GO" id="GO:0012505">
    <property type="term" value="C:endomembrane system"/>
    <property type="evidence" value="ECO:0007669"/>
    <property type="project" value="TreeGrafter"/>
</dbReference>
<reference evidence="8 9" key="1">
    <citation type="submission" date="2023-01" db="EMBL/GenBank/DDBJ databases">
        <authorList>
            <person name="Whitehead M."/>
        </authorList>
    </citation>
    <scope>NUCLEOTIDE SEQUENCE [LARGE SCALE GENOMIC DNA]</scope>
</reference>
<evidence type="ECO:0000313" key="9">
    <source>
        <dbReference type="Proteomes" id="UP001160148"/>
    </source>
</evidence>
<evidence type="ECO:0000256" key="3">
    <source>
        <dbReference type="ARBA" id="ARBA00022692"/>
    </source>
</evidence>
<feature type="transmembrane region" description="Helical" evidence="7">
    <location>
        <begin position="465"/>
        <end position="484"/>
    </location>
</feature>
<evidence type="ECO:0000256" key="5">
    <source>
        <dbReference type="ARBA" id="ARBA00023136"/>
    </source>
</evidence>
<dbReference type="Pfam" id="PF05602">
    <property type="entry name" value="CLPTM1"/>
    <property type="match status" value="1"/>
</dbReference>
<keyword evidence="3 7" id="KW-0812">Transmembrane</keyword>
<comment type="caution">
    <text evidence="8">The sequence shown here is derived from an EMBL/GenBank/DDBJ whole genome shotgun (WGS) entry which is preliminary data.</text>
</comment>
<dbReference type="Proteomes" id="UP001160148">
    <property type="component" value="Unassembled WGS sequence"/>
</dbReference>
<keyword evidence="5 7" id="KW-0472">Membrane</keyword>
<keyword evidence="4 7" id="KW-1133">Transmembrane helix</keyword>
<evidence type="ECO:0008006" key="10">
    <source>
        <dbReference type="Google" id="ProtNLM"/>
    </source>
</evidence>
<sequence length="625" mass="72766">MAEVARRNEAPPGDGAGNVEPAQGDQPQPQQGRFNMFFGVVKTLIVRSLIIYFITSMFKKSSNVPPDGVTPIADSVPNVNYFEFGTKFDMYVYLSEDYIKTIMHDKLDDDNELVWKKTDLEYGDWSSGPNNDGTYTIQKSFIPSPNLQNNGSIYLHVYFIKKTNSNISKNDMYVVHAMKQLNKFKKVKFLKTHNLLTGETSATPEQIEKAEKFETEIISHWHPNLTICLVTDQTNWTKGSLPEPFSEYLEFIPKNRYKPMVFFNDFWNMLRDYQPINKTVNNLDLTLTFQPLSLFKWQMYSAQTMRNKWTAGFLGDTFATDANEDDQDQDSLKEALLETSPYILAATIIVSILHSVFELLAFKNDIQFWKERKSLEGLSVRAVFFNVFQSVIVLLYVLDNDTNTIIRISCFVGLGIECWKINKVLDISIDRQTRYLGIIPKLIFKEKGSYAESSTKEYDRAAFKYLSWVLFPLLAAYAIYSLVYEEHKGWYSWVLNMLYGFLLMFGFITMTPQLFINYKLKSVAHLPWRMMSYKCLNTFIDDIFAFVIKMPTMYRLGCFRDDIVFFIFLYQRWIYRVDPTRVNEFGYAAEPVEDQPQAIEDKVQAIEEKPQVVEKEKPEDDKKND</sequence>
<protein>
    <recommendedName>
        <fullName evidence="10">Cleft lip and palate associated transmembrane protein</fullName>
    </recommendedName>
</protein>
<feature type="transmembrane region" description="Helical" evidence="7">
    <location>
        <begin position="490"/>
        <end position="511"/>
    </location>
</feature>
<evidence type="ECO:0000256" key="1">
    <source>
        <dbReference type="ARBA" id="ARBA00004141"/>
    </source>
</evidence>
<comment type="similarity">
    <text evidence="2">Belongs to the CLPTM1 family.</text>
</comment>
<comment type="subcellular location">
    <subcellularLocation>
        <location evidence="1">Membrane</location>
        <topology evidence="1">Multi-pass membrane protein</topology>
    </subcellularLocation>
</comment>
<name>A0AAV0XHC0_9HEMI</name>
<dbReference type="InterPro" id="IPR008429">
    <property type="entry name" value="CLPTM1"/>
</dbReference>
<evidence type="ECO:0000256" key="4">
    <source>
        <dbReference type="ARBA" id="ARBA00022989"/>
    </source>
</evidence>
<evidence type="ECO:0000256" key="7">
    <source>
        <dbReference type="SAM" id="Phobius"/>
    </source>
</evidence>
<accession>A0AAV0XHC0</accession>
<gene>
    <name evidence="8" type="ORF">MEUPH1_LOCUS21984</name>
</gene>
<evidence type="ECO:0000256" key="6">
    <source>
        <dbReference type="SAM" id="MobiDB-lite"/>
    </source>
</evidence>
<feature type="transmembrane region" description="Helical" evidence="7">
    <location>
        <begin position="382"/>
        <end position="398"/>
    </location>
</feature>
<feature type="region of interest" description="Disordered" evidence="6">
    <location>
        <begin position="1"/>
        <end position="28"/>
    </location>
</feature>
<evidence type="ECO:0000313" key="8">
    <source>
        <dbReference type="EMBL" id="CAI6367516.1"/>
    </source>
</evidence>
<dbReference type="EMBL" id="CARXXK010000004">
    <property type="protein sequence ID" value="CAI6367516.1"/>
    <property type="molecule type" value="Genomic_DNA"/>
</dbReference>
<proteinExistence type="inferred from homology"/>
<dbReference type="PANTHER" id="PTHR21347:SF14">
    <property type="entry name" value="LIPID SCRAMBLASE CLPTM1-RELATED"/>
    <property type="match status" value="1"/>
</dbReference>